<keyword evidence="5" id="KW-0456">Lyase</keyword>
<dbReference type="GO" id="GO:0006782">
    <property type="term" value="P:protoporphyrinogen IX biosynthetic process"/>
    <property type="evidence" value="ECO:0007669"/>
    <property type="project" value="UniProtKB-UniPathway"/>
</dbReference>
<comment type="function">
    <text evidence="7">Catalyzes an early step in the biosynthesis of tetrapyrroles. Binds two molecules of 5-aminolevulinate per subunit, each at a distinct site, and catalyzes their condensation to form porphobilinogen.</text>
</comment>
<comment type="pathway">
    <text evidence="1">Porphyrin-containing compound metabolism; protoporphyrin-IX biosynthesis; coproporphyrinogen-III from 5-aminolevulinate: step 1/4.</text>
</comment>
<dbReference type="Pfam" id="PF00490">
    <property type="entry name" value="ALAD"/>
    <property type="match status" value="1"/>
</dbReference>
<feature type="compositionally biased region" description="Basic residues" evidence="10">
    <location>
        <begin position="68"/>
        <end position="79"/>
    </location>
</feature>
<evidence type="ECO:0000256" key="1">
    <source>
        <dbReference type="ARBA" id="ARBA00004694"/>
    </source>
</evidence>
<keyword evidence="4" id="KW-0350">Heme biosynthesis</keyword>
<evidence type="ECO:0000256" key="5">
    <source>
        <dbReference type="ARBA" id="ARBA00023239"/>
    </source>
</evidence>
<dbReference type="Gene3D" id="3.20.20.70">
    <property type="entry name" value="Aldolase class I"/>
    <property type="match status" value="1"/>
</dbReference>
<dbReference type="SUPFAM" id="SSF51569">
    <property type="entry name" value="Aldolase"/>
    <property type="match status" value="1"/>
</dbReference>
<accession>A0A059T309</accession>
<dbReference type="GO" id="GO:0046872">
    <property type="term" value="F:metal ion binding"/>
    <property type="evidence" value="ECO:0007669"/>
    <property type="project" value="InterPro"/>
</dbReference>
<protein>
    <recommendedName>
        <fullName evidence="3">porphobilinogen synthase</fullName>
        <ecNumber evidence="3">4.2.1.24</ecNumber>
    </recommendedName>
    <alternativeName>
        <fullName evidence="8">Porphobilinogen synthase</fullName>
    </alternativeName>
</protein>
<evidence type="ECO:0000256" key="3">
    <source>
        <dbReference type="ARBA" id="ARBA00012053"/>
    </source>
</evidence>
<evidence type="ECO:0000256" key="6">
    <source>
        <dbReference type="ARBA" id="ARBA00023244"/>
    </source>
</evidence>
<sequence>MRLSCVLFLGIAGVVNSMLDGGGSKSLWPSLSTPNAEPPEIDDGEYDPFSGRLGLWRRPQDSAPWVPQRRRPRRNRKNPVIRSMVQENVVRPSNLMQPYFIHEKDVDEPI</sequence>
<keyword evidence="11" id="KW-0732">Signal</keyword>
<keyword evidence="6" id="KW-0627">Porphyrin biosynthesis</keyword>
<dbReference type="EC" id="4.2.1.24" evidence="3"/>
<dbReference type="GO" id="GO:0004655">
    <property type="term" value="F:porphobilinogen synthase activity"/>
    <property type="evidence" value="ECO:0007669"/>
    <property type="project" value="UniProtKB-EC"/>
</dbReference>
<feature type="region of interest" description="Disordered" evidence="10">
    <location>
        <begin position="25"/>
        <end position="44"/>
    </location>
</feature>
<evidence type="ECO:0000256" key="8">
    <source>
        <dbReference type="ARBA" id="ARBA00032837"/>
    </source>
</evidence>
<feature type="non-terminal residue" evidence="12">
    <location>
        <position position="110"/>
    </location>
</feature>
<proteinExistence type="evidence at transcript level"/>
<comment type="similarity">
    <text evidence="2">Belongs to the ALAD family.</text>
</comment>
<evidence type="ECO:0000313" key="12">
    <source>
        <dbReference type="EMBL" id="AHI16945.1"/>
    </source>
</evidence>
<dbReference type="EMBL" id="KF696859">
    <property type="protein sequence ID" value="AHI16945.1"/>
    <property type="molecule type" value="mRNA"/>
</dbReference>
<dbReference type="InterPro" id="IPR001731">
    <property type="entry name" value="ALAD"/>
</dbReference>
<dbReference type="UniPathway" id="UPA00251">
    <property type="reaction ID" value="UER00318"/>
</dbReference>
<dbReference type="InterPro" id="IPR013785">
    <property type="entry name" value="Aldolase_TIM"/>
</dbReference>
<evidence type="ECO:0000256" key="10">
    <source>
        <dbReference type="SAM" id="MobiDB-lite"/>
    </source>
</evidence>
<evidence type="ECO:0000256" key="2">
    <source>
        <dbReference type="ARBA" id="ARBA00008055"/>
    </source>
</evidence>
<feature type="chain" id="PRO_5001579555" description="porphobilinogen synthase" evidence="11">
    <location>
        <begin position="18"/>
        <end position="110"/>
    </location>
</feature>
<reference evidence="12" key="1">
    <citation type="journal article" date="2014" name="PLoS ONE">
        <title>Transcriptomic Analysis Reveals Evidence for a Cryptic Plastid in the Colpodellid Voromonas pontica, a Close Relative of Chromerids and Apicomplexan Parasites.</title>
        <authorList>
            <person name="Gile G.H."/>
            <person name="Slamovits C.H."/>
        </authorList>
    </citation>
    <scope>NUCLEOTIDE SEQUENCE</scope>
</reference>
<evidence type="ECO:0000256" key="4">
    <source>
        <dbReference type="ARBA" id="ARBA00023133"/>
    </source>
</evidence>
<comment type="catalytic activity">
    <reaction evidence="9">
        <text>2 5-aminolevulinate = porphobilinogen + 2 H2O + H(+)</text>
        <dbReference type="Rhea" id="RHEA:24064"/>
        <dbReference type="ChEBI" id="CHEBI:15377"/>
        <dbReference type="ChEBI" id="CHEBI:15378"/>
        <dbReference type="ChEBI" id="CHEBI:58126"/>
        <dbReference type="ChEBI" id="CHEBI:356416"/>
        <dbReference type="EC" id="4.2.1.24"/>
    </reaction>
</comment>
<evidence type="ECO:0000256" key="9">
    <source>
        <dbReference type="ARBA" id="ARBA00047651"/>
    </source>
</evidence>
<evidence type="ECO:0000256" key="7">
    <source>
        <dbReference type="ARBA" id="ARBA00025628"/>
    </source>
</evidence>
<feature type="region of interest" description="Disordered" evidence="10">
    <location>
        <begin position="61"/>
        <end position="84"/>
    </location>
</feature>
<dbReference type="AlphaFoldDB" id="A0A059T309"/>
<name>A0A059T309_9ALVE</name>
<organism evidence="12">
    <name type="scientific">Voromonas pontica</name>
    <dbReference type="NCBI Taxonomy" id="333133"/>
    <lineage>
        <taxon>Eukaryota</taxon>
        <taxon>Sar</taxon>
        <taxon>Alveolata</taxon>
        <taxon>Colpodellida</taxon>
        <taxon>Colpodellaceae</taxon>
        <taxon>Voromonas</taxon>
    </lineage>
</organism>
<feature type="signal peptide" evidence="11">
    <location>
        <begin position="1"/>
        <end position="17"/>
    </location>
</feature>
<evidence type="ECO:0000256" key="11">
    <source>
        <dbReference type="SAM" id="SignalP"/>
    </source>
</evidence>